<protein>
    <submittedName>
        <fullName evidence="10">Glycosyltransferase</fullName>
    </submittedName>
</protein>
<sequence length="401" mass="44188">MMKLLLGLSLLGLLSSTVFSILVFRAAGRFVRRRRDALRADSPSFSAPVSLFKPLHGDEPQLEAHLESFFRQDYPKYEILFGARVATDPGLEAARRVAARYPHIPVKYVLTGEPWHINAKVCTLELMERAAAYDIFIVSDSDVRVTPNYLREVAAPFADSKVGAVTCLYRGVGSNGLWSKLEGAGMSVEMTAGVLVADMLEGTQFTLGPTMAARRSCVQEMGGFGSLGSYCADDFVLGNRIHNNGHTVVLSTHIIDHIVLNEDFVDSQKHQIRWMKSTRFSRPKGHFGTCLTFSVPFGILGFVAALLDHLPHFAFGLLGFSVLSRALLAAVISRNVVQEKNWLQTAALFPLRDLLGFFYWAASYAGSTIVWRNQNYILTTDGLMLPAEAEDDSKSAPAFTS</sequence>
<evidence type="ECO:0000256" key="6">
    <source>
        <dbReference type="ARBA" id="ARBA00022692"/>
    </source>
</evidence>
<keyword evidence="5 10" id="KW-0808">Transferase</keyword>
<dbReference type="OrthoDB" id="9030258at2"/>
<comment type="pathway">
    <text evidence="2">Lipid metabolism; sphingolipid metabolism.</text>
</comment>
<reference evidence="10 11" key="1">
    <citation type="journal article" date="2016" name="Int. J. Syst. Evol. Microbiol.">
        <title>Acidipila dinghuensis sp. nov., an acidobacterium isolated from forest soil.</title>
        <authorList>
            <person name="Jiang Y.W."/>
            <person name="Wang J."/>
            <person name="Chen M.H."/>
            <person name="Lv Y.Y."/>
            <person name="Qiu L.H."/>
        </authorList>
    </citation>
    <scope>NUCLEOTIDE SEQUENCE [LARGE SCALE GENOMIC DNA]</scope>
    <source>
        <strain evidence="10 11">DHOF10</strain>
    </source>
</reference>
<dbReference type="CDD" id="cd02520">
    <property type="entry name" value="Glucosylceramide_synthase"/>
    <property type="match status" value="1"/>
</dbReference>
<keyword evidence="11" id="KW-1185">Reference proteome</keyword>
<name>A0A4Q1SF52_9BACT</name>
<comment type="subcellular location">
    <subcellularLocation>
        <location evidence="1">Membrane</location>
        <topology evidence="1">Multi-pass membrane protein</topology>
    </subcellularLocation>
</comment>
<organism evidence="10 11">
    <name type="scientific">Silvibacterium dinghuense</name>
    <dbReference type="NCBI Taxonomy" id="1560006"/>
    <lineage>
        <taxon>Bacteria</taxon>
        <taxon>Pseudomonadati</taxon>
        <taxon>Acidobacteriota</taxon>
        <taxon>Terriglobia</taxon>
        <taxon>Terriglobales</taxon>
        <taxon>Acidobacteriaceae</taxon>
        <taxon>Silvibacterium</taxon>
    </lineage>
</organism>
<keyword evidence="6 9" id="KW-0812">Transmembrane</keyword>
<comment type="caution">
    <text evidence="10">The sequence shown here is derived from an EMBL/GenBank/DDBJ whole genome shotgun (WGS) entry which is preliminary data.</text>
</comment>
<gene>
    <name evidence="10" type="ORF">ESZ00_14110</name>
</gene>
<evidence type="ECO:0000256" key="4">
    <source>
        <dbReference type="ARBA" id="ARBA00022676"/>
    </source>
</evidence>
<dbReference type="GO" id="GO:0016020">
    <property type="term" value="C:membrane"/>
    <property type="evidence" value="ECO:0007669"/>
    <property type="project" value="UniProtKB-SubCell"/>
</dbReference>
<dbReference type="PANTHER" id="PTHR12726">
    <property type="entry name" value="CERAMIDE GLUCOSYLTRANSFERASE"/>
    <property type="match status" value="1"/>
</dbReference>
<dbReference type="AlphaFoldDB" id="A0A4Q1SF52"/>
<evidence type="ECO:0000256" key="7">
    <source>
        <dbReference type="ARBA" id="ARBA00022989"/>
    </source>
</evidence>
<dbReference type="GO" id="GO:0006679">
    <property type="term" value="P:glucosylceramide biosynthetic process"/>
    <property type="evidence" value="ECO:0007669"/>
    <property type="project" value="TreeGrafter"/>
</dbReference>
<evidence type="ECO:0000256" key="1">
    <source>
        <dbReference type="ARBA" id="ARBA00004141"/>
    </source>
</evidence>
<dbReference type="Pfam" id="PF13506">
    <property type="entry name" value="Glyco_transf_21"/>
    <property type="match status" value="1"/>
</dbReference>
<proteinExistence type="predicted"/>
<comment type="pathway">
    <text evidence="3">Sphingolipid metabolism.</text>
</comment>
<dbReference type="RefSeq" id="WP_129208877.1">
    <property type="nucleotide sequence ID" value="NZ_BMGU01000004.1"/>
</dbReference>
<keyword evidence="8 9" id="KW-0472">Membrane</keyword>
<feature type="transmembrane region" description="Helical" evidence="9">
    <location>
        <begin position="314"/>
        <end position="334"/>
    </location>
</feature>
<feature type="transmembrane region" description="Helical" evidence="9">
    <location>
        <begin position="354"/>
        <end position="371"/>
    </location>
</feature>
<evidence type="ECO:0000313" key="10">
    <source>
        <dbReference type="EMBL" id="RXS95681.1"/>
    </source>
</evidence>
<dbReference type="SUPFAM" id="SSF53448">
    <property type="entry name" value="Nucleotide-diphospho-sugar transferases"/>
    <property type="match status" value="1"/>
</dbReference>
<dbReference type="NCBIfam" id="TIGR03472">
    <property type="entry name" value="HpnI"/>
    <property type="match status" value="1"/>
</dbReference>
<keyword evidence="7 9" id="KW-1133">Transmembrane helix</keyword>
<dbReference type="InterPro" id="IPR025993">
    <property type="entry name" value="Ceramide_glucosylTrfase"/>
</dbReference>
<evidence type="ECO:0000256" key="2">
    <source>
        <dbReference type="ARBA" id="ARBA00004760"/>
    </source>
</evidence>
<evidence type="ECO:0000256" key="8">
    <source>
        <dbReference type="ARBA" id="ARBA00023136"/>
    </source>
</evidence>
<dbReference type="InterPro" id="IPR017835">
    <property type="entry name" value="Hopen-assoc_HpnI"/>
</dbReference>
<accession>A0A4Q1SF52</accession>
<evidence type="ECO:0000256" key="3">
    <source>
        <dbReference type="ARBA" id="ARBA00004991"/>
    </source>
</evidence>
<evidence type="ECO:0000256" key="9">
    <source>
        <dbReference type="SAM" id="Phobius"/>
    </source>
</evidence>
<feature type="transmembrane region" description="Helical" evidence="9">
    <location>
        <begin position="285"/>
        <end position="307"/>
    </location>
</feature>
<dbReference type="InterPro" id="IPR029044">
    <property type="entry name" value="Nucleotide-diphossugar_trans"/>
</dbReference>
<keyword evidence="4" id="KW-0328">Glycosyltransferase</keyword>
<dbReference type="PANTHER" id="PTHR12726:SF0">
    <property type="entry name" value="CERAMIDE GLUCOSYLTRANSFERASE"/>
    <property type="match status" value="1"/>
</dbReference>
<dbReference type="GO" id="GO:0008120">
    <property type="term" value="F:ceramide glucosyltransferase activity"/>
    <property type="evidence" value="ECO:0007669"/>
    <property type="project" value="TreeGrafter"/>
</dbReference>
<dbReference type="EMBL" id="SDMK01000002">
    <property type="protein sequence ID" value="RXS95681.1"/>
    <property type="molecule type" value="Genomic_DNA"/>
</dbReference>
<dbReference type="Proteomes" id="UP000290253">
    <property type="component" value="Unassembled WGS sequence"/>
</dbReference>
<evidence type="ECO:0000313" key="11">
    <source>
        <dbReference type="Proteomes" id="UP000290253"/>
    </source>
</evidence>
<evidence type="ECO:0000256" key="5">
    <source>
        <dbReference type="ARBA" id="ARBA00022679"/>
    </source>
</evidence>
<dbReference type="Gene3D" id="3.90.550.10">
    <property type="entry name" value="Spore Coat Polysaccharide Biosynthesis Protein SpsA, Chain A"/>
    <property type="match status" value="1"/>
</dbReference>